<keyword evidence="6" id="KW-0282">Flagellum</keyword>
<comment type="similarity">
    <text evidence="2">Belongs to the FliK family.</text>
</comment>
<dbReference type="Proteomes" id="UP001595710">
    <property type="component" value="Unassembled WGS sequence"/>
</dbReference>
<feature type="domain" description="Flagellar hook-length control protein-like C-terminal" evidence="5">
    <location>
        <begin position="414"/>
        <end position="494"/>
    </location>
</feature>
<feature type="region of interest" description="Disordered" evidence="4">
    <location>
        <begin position="488"/>
        <end position="536"/>
    </location>
</feature>
<evidence type="ECO:0000313" key="6">
    <source>
        <dbReference type="EMBL" id="MFC3700429.1"/>
    </source>
</evidence>
<dbReference type="PANTHER" id="PTHR37533">
    <property type="entry name" value="FLAGELLAR HOOK-LENGTH CONTROL PROTEIN"/>
    <property type="match status" value="1"/>
</dbReference>
<dbReference type="PANTHER" id="PTHR37533:SF2">
    <property type="entry name" value="FLAGELLAR HOOK-LENGTH CONTROL PROTEIN"/>
    <property type="match status" value="1"/>
</dbReference>
<accession>A0ABV7WQ28</accession>
<protein>
    <submittedName>
        <fullName evidence="6">Flagellar hook-length control protein FliK</fullName>
    </submittedName>
</protein>
<dbReference type="RefSeq" id="WP_290281754.1">
    <property type="nucleotide sequence ID" value="NZ_JAUFQI010000001.1"/>
</dbReference>
<sequence>MINLQNGVALSEPNSSGNPIISGGAQLSSDLKPQGPTTFEAAFQTSKSEQLSPPNVKKLAVAVLQANESAPLDAPSKALLSSLSSEELMQLLMTQSESSISTEPAEIPESLQEWIAAETGANQTIDPLKVNKLGVSAQAEGERANELANTALTLESESVASTVAPSEALNKEGKSVVDGSALAEKVGDHSVLMSGENSADAGVRVELETGHSQQMQSTLLSNEDGINVLTDDEKLDAEFHKLQTKLGAEDETGHSNVTNMTDGETVVQSRNQNLENKQTVKESIGFQSESQKGSNKIDVSAVVEPKAKPDSEIKPLSILVSSSEPKTTEELKSPFIENSTAKSTEKPPETKISDVMMNFAGNKEQEPDTTSLVRPMNPNEPVKIERVPQELPQAQALLQKAIKLPEVIPTLSDRIHTMIKKDIQHGFIRLDPPELGALEVRIQVTQETTQIQIVSQSPQVREALESQSIRLRESLAEQGLTLADLDVSDQSSQGAENSSEDGQDNHANADDDEIDSQNIDSEVSSQSTNGLVDHYV</sequence>
<comment type="function">
    <text evidence="1">Controls the length of the flagellar hook.</text>
</comment>
<keyword evidence="6" id="KW-0969">Cilium</keyword>
<dbReference type="Pfam" id="PF02120">
    <property type="entry name" value="Flg_hook"/>
    <property type="match status" value="1"/>
</dbReference>
<reference evidence="7" key="1">
    <citation type="journal article" date="2019" name="Int. J. Syst. Evol. Microbiol.">
        <title>The Global Catalogue of Microorganisms (GCM) 10K type strain sequencing project: providing services to taxonomists for standard genome sequencing and annotation.</title>
        <authorList>
            <consortium name="The Broad Institute Genomics Platform"/>
            <consortium name="The Broad Institute Genome Sequencing Center for Infectious Disease"/>
            <person name="Wu L."/>
            <person name="Ma J."/>
        </authorList>
    </citation>
    <scope>NUCLEOTIDE SEQUENCE [LARGE SCALE GENOMIC DNA]</scope>
    <source>
        <strain evidence="7">CECT 8288</strain>
    </source>
</reference>
<dbReference type="InterPro" id="IPR038610">
    <property type="entry name" value="FliK-like_C_sf"/>
</dbReference>
<evidence type="ECO:0000256" key="4">
    <source>
        <dbReference type="SAM" id="MobiDB-lite"/>
    </source>
</evidence>
<evidence type="ECO:0000256" key="1">
    <source>
        <dbReference type="ARBA" id="ARBA00003944"/>
    </source>
</evidence>
<keyword evidence="3" id="KW-1005">Bacterial flagellum biogenesis</keyword>
<dbReference type="Gene3D" id="3.30.750.140">
    <property type="match status" value="1"/>
</dbReference>
<gene>
    <name evidence="6" type="ORF">ACFOND_02170</name>
</gene>
<feature type="compositionally biased region" description="Polar residues" evidence="4">
    <location>
        <begin position="516"/>
        <end position="530"/>
    </location>
</feature>
<feature type="compositionally biased region" description="Polar residues" evidence="4">
    <location>
        <begin position="488"/>
        <end position="497"/>
    </location>
</feature>
<proteinExistence type="inferred from homology"/>
<feature type="region of interest" description="Disordered" evidence="4">
    <location>
        <begin position="1"/>
        <end position="37"/>
    </location>
</feature>
<dbReference type="EMBL" id="JBHRYN010000005">
    <property type="protein sequence ID" value="MFC3700429.1"/>
    <property type="molecule type" value="Genomic_DNA"/>
</dbReference>
<dbReference type="InterPro" id="IPR021136">
    <property type="entry name" value="Flagellar_hook_control-like_C"/>
</dbReference>
<dbReference type="InterPro" id="IPR001635">
    <property type="entry name" value="Flag_hook_Flik"/>
</dbReference>
<organism evidence="6 7">
    <name type="scientific">Reinekea marina</name>
    <dbReference type="NCBI Taxonomy" id="1310421"/>
    <lineage>
        <taxon>Bacteria</taxon>
        <taxon>Pseudomonadati</taxon>
        <taxon>Pseudomonadota</taxon>
        <taxon>Gammaproteobacteria</taxon>
        <taxon>Oceanospirillales</taxon>
        <taxon>Saccharospirillaceae</taxon>
        <taxon>Reinekea</taxon>
    </lineage>
</organism>
<evidence type="ECO:0000259" key="5">
    <source>
        <dbReference type="Pfam" id="PF02120"/>
    </source>
</evidence>
<name>A0ABV7WQ28_9GAMM</name>
<keyword evidence="6" id="KW-0966">Cell projection</keyword>
<evidence type="ECO:0000313" key="7">
    <source>
        <dbReference type="Proteomes" id="UP001595710"/>
    </source>
</evidence>
<evidence type="ECO:0000256" key="3">
    <source>
        <dbReference type="ARBA" id="ARBA00022795"/>
    </source>
</evidence>
<keyword evidence="7" id="KW-1185">Reference proteome</keyword>
<comment type="caution">
    <text evidence="6">The sequence shown here is derived from an EMBL/GenBank/DDBJ whole genome shotgun (WGS) entry which is preliminary data.</text>
</comment>
<evidence type="ECO:0000256" key="2">
    <source>
        <dbReference type="ARBA" id="ARBA00009149"/>
    </source>
</evidence>
<dbReference type="CDD" id="cd17470">
    <property type="entry name" value="T3SS_Flik_C"/>
    <property type="match status" value="1"/>
</dbReference>
<dbReference type="PRINTS" id="PR01007">
    <property type="entry name" value="FLGHOOKFLIK"/>
</dbReference>
<dbReference type="InterPro" id="IPR052563">
    <property type="entry name" value="FliK"/>
</dbReference>